<keyword evidence="3" id="KW-1185">Reference proteome</keyword>
<accession>A0A1Q9EZU5</accession>
<evidence type="ECO:0000313" key="3">
    <source>
        <dbReference type="Proteomes" id="UP000186817"/>
    </source>
</evidence>
<feature type="region of interest" description="Disordered" evidence="1">
    <location>
        <begin position="1178"/>
        <end position="1215"/>
    </location>
</feature>
<name>A0A1Q9EZU5_SYMMI</name>
<dbReference type="EMBL" id="LSRX01000034">
    <property type="protein sequence ID" value="OLQ12996.1"/>
    <property type="molecule type" value="Genomic_DNA"/>
</dbReference>
<feature type="compositionally biased region" description="Pro residues" evidence="1">
    <location>
        <begin position="1196"/>
        <end position="1205"/>
    </location>
</feature>
<protein>
    <submittedName>
        <fullName evidence="2">Uncharacterized protein</fullName>
    </submittedName>
</protein>
<feature type="compositionally biased region" description="Polar residues" evidence="1">
    <location>
        <begin position="747"/>
        <end position="756"/>
    </location>
</feature>
<evidence type="ECO:0000256" key="1">
    <source>
        <dbReference type="SAM" id="MobiDB-lite"/>
    </source>
</evidence>
<dbReference type="Gene3D" id="3.40.50.150">
    <property type="entry name" value="Vaccinia Virus protein VP39"/>
    <property type="match status" value="1"/>
</dbReference>
<evidence type="ECO:0000313" key="2">
    <source>
        <dbReference type="EMBL" id="OLQ12996.1"/>
    </source>
</evidence>
<feature type="region of interest" description="Disordered" evidence="1">
    <location>
        <begin position="744"/>
        <end position="769"/>
    </location>
</feature>
<comment type="caution">
    <text evidence="2">The sequence shown here is derived from an EMBL/GenBank/DDBJ whole genome shotgun (WGS) entry which is preliminary data.</text>
</comment>
<sequence length="1357" mass="146277">MACGSHWSGVIEVSDLGSVALWNQEPVSLPTALPTGVITVYNFVFVGFQGGLAELQTSDSSTWFAAKSCHTLSFRTIVDVCCGIGGISSGLWGLNGSTVLSVDKSQLATDTVQDNGGTVLTGDIANELVQLRIHQAAAASDIAITLTAGLPGQPFLGSHATPGSNGRSVLQQVLLLGWRMRVAGIILECVPGVAGYRELSACLEEFAFRAGFQVVGVPLELSSSWASHRSRQWYCLVPSALPPLHLPPMPDKSPLLVVQDIIPELPFWPESAEEELSWTKAETALLLNRRYGGNQRILAWNAQAPTITHSCGNELQACPCGCREFGLSESRLLAGGSQSVGVYSMVKGSLRFLHPSEAGLLNTLSPDFRFLRGARAGLCLVGNISAPLHAHWIFLQLQTWAATALEDEIPVDKLRSVESFLSNLLCQRSDRWFVASLQNRLPVAISFSQDWKLPIGECPWTAGQAAQCFEGAMLAPASAHCFQNYNCQLSLSNFLALANAYCQRVDRAVQRIREHAMPGVHCLPSGFASFLLEAQHAPASFLGEILSHCHSPYRLVLPFVVDQHWACLCLFVHSDGSADAVYFDGVPDRVTLQAACLASALASAAALSIRSFNQCNWFLQGSQQSCGEIAIWHVCANAVGFGPQVHVLALHALDGPACDGHTTGTGDLSADQYATLRKLLLSKGVPAGKVGQRIQDAIKKLGAGPIAAALAHKLAWSQLKSIASKPDSWFRWLSTEELSEHIESKANEQFGTSVPSGKSKKRKEPVVKASTPVQVDPSKLLLAPGSFVNADGTALPQLAFEEVCSGACGIAFCSSGQAMPFIATGQHLSVDCLGLVCVTVLSPEQCGSMPVVAVHFPAVYGPTGEAVLIRGSLLQLGDEPVQLAQSRIDDTDQLDTITCRFTVYRDEFTVAWEDFLKSPVRVLVQGTPGLTLCKDAQCTQCCGRFHAAVEEADCIDRLLLDVWGRQWSKLEGGRAMPEDAQVFACLVRVPASALRHLHLLQVRGFYAEPRATCGTGPHAGYAVVWLPDSDYNKALHVVRTCQQAVAITRLGRRYGIRVRDSDEQTVFQTLRPGCDFTKVKVTAHYRLHPLPVGCQRKHLATLLKSWKWTAKPLQPARGDSEGAAWIVGAAEEPPAPAIPCGGSFVLVRKVKDATPAATPAGLTASGRTLRRIIYDDEDSAAPDPWAGGRDPWSAARPPPGLPCPSAPAGSGTQSKLGQLREELSKDVHDLVQQHISASSKDVNDHAGANDARLAKLESGFVELRQQNEKFEGWFQNLGQQVQQSVHHVEQVQQTVVAQQNDIAQVRAEVTRQAEAIPATVQAAVSSLSVDLGAQLQQQFQKQSSQLEALLSKKQRSE</sequence>
<dbReference type="OrthoDB" id="440862at2759"/>
<proteinExistence type="predicted"/>
<organism evidence="2 3">
    <name type="scientific">Symbiodinium microadriaticum</name>
    <name type="common">Dinoflagellate</name>
    <name type="synonym">Zooxanthella microadriatica</name>
    <dbReference type="NCBI Taxonomy" id="2951"/>
    <lineage>
        <taxon>Eukaryota</taxon>
        <taxon>Sar</taxon>
        <taxon>Alveolata</taxon>
        <taxon>Dinophyceae</taxon>
        <taxon>Suessiales</taxon>
        <taxon>Symbiodiniaceae</taxon>
        <taxon>Symbiodinium</taxon>
    </lineage>
</organism>
<dbReference type="Gene3D" id="3.90.120.10">
    <property type="entry name" value="DNA Methylase, subunit A, domain 2"/>
    <property type="match status" value="1"/>
</dbReference>
<dbReference type="SUPFAM" id="SSF53335">
    <property type="entry name" value="S-adenosyl-L-methionine-dependent methyltransferases"/>
    <property type="match status" value="1"/>
</dbReference>
<reference evidence="2 3" key="1">
    <citation type="submission" date="2016-02" db="EMBL/GenBank/DDBJ databases">
        <title>Genome analysis of coral dinoflagellate symbionts highlights evolutionary adaptations to a symbiotic lifestyle.</title>
        <authorList>
            <person name="Aranda M."/>
            <person name="Li Y."/>
            <person name="Liew Y.J."/>
            <person name="Baumgarten S."/>
            <person name="Simakov O."/>
            <person name="Wilson M."/>
            <person name="Piel J."/>
            <person name="Ashoor H."/>
            <person name="Bougouffa S."/>
            <person name="Bajic V.B."/>
            <person name="Ryu T."/>
            <person name="Ravasi T."/>
            <person name="Bayer T."/>
            <person name="Micklem G."/>
            <person name="Kim H."/>
            <person name="Bhak J."/>
            <person name="Lajeunesse T.C."/>
            <person name="Voolstra C.R."/>
        </authorList>
    </citation>
    <scope>NUCLEOTIDE SEQUENCE [LARGE SCALE GENOMIC DNA]</scope>
    <source>
        <strain evidence="2 3">CCMP2467</strain>
    </source>
</reference>
<dbReference type="Proteomes" id="UP000186817">
    <property type="component" value="Unassembled WGS sequence"/>
</dbReference>
<dbReference type="InterPro" id="IPR029063">
    <property type="entry name" value="SAM-dependent_MTases_sf"/>
</dbReference>
<gene>
    <name evidence="2" type="ORF">AK812_SmicGene3030</name>
</gene>